<keyword evidence="2" id="KW-0548">Nucleotidyltransferase</keyword>
<dbReference type="Pfam" id="PF00078">
    <property type="entry name" value="RVT_1"/>
    <property type="match status" value="1"/>
</dbReference>
<organism evidence="2 3">
    <name type="scientific">Senna tora</name>
    <dbReference type="NCBI Taxonomy" id="362788"/>
    <lineage>
        <taxon>Eukaryota</taxon>
        <taxon>Viridiplantae</taxon>
        <taxon>Streptophyta</taxon>
        <taxon>Embryophyta</taxon>
        <taxon>Tracheophyta</taxon>
        <taxon>Spermatophyta</taxon>
        <taxon>Magnoliopsida</taxon>
        <taxon>eudicotyledons</taxon>
        <taxon>Gunneridae</taxon>
        <taxon>Pentapetalae</taxon>
        <taxon>rosids</taxon>
        <taxon>fabids</taxon>
        <taxon>Fabales</taxon>
        <taxon>Fabaceae</taxon>
        <taxon>Caesalpinioideae</taxon>
        <taxon>Cassia clade</taxon>
        <taxon>Senna</taxon>
    </lineage>
</organism>
<sequence length="934" mass="106193">MMAESMYYRISDPAIREVLMELRSRGLGLAILPHLVQSQGLPEPEINLVHLDTTPPQLLQMLYMGGKTITLTLKGSLPEGAFIMEAHRPVLGVCVTSYMKLGSRALEYQFAFEPQMGKKQLTPFSPSSSDSYGYVGQNFDETNRFMDFKTLIWNARGAGNPEFRRVLMDLKLRYRPNVVFISETRIEGWRADSVINTLGFDSHFKVDPIGYAGGLWILWDTDNVKLTVVEHTFQEVHAIMEAWHEANSTSPGLDIISERAIEWNKAQFGNVFLRKKQIIKRLEGIGIAMSQSPKPHLVPIEQELAFEYQKILRLEEELWASKARLDWLNLGDSNTSFFHASVIKRRRINRITVLKGNVGNWINDYQGIKNHVVEYFTKYFTGVPIEEFPTEIRMKTIDQSIHNSLETIPSSEEIRRALWDLKPYKAAGIDGFQPGFFQKCWGFLGEDICREVKSVFVNATIPSEWNQTMICLIPKCQNPAEVKNFRPISLCTSLYKIVSKIVVNRLKPLIPDLVSFNQRAFVPGRKVGDNVIIAHEVVHVLQKKTRGKRGWMMIKLDLEKAYDKINWDFILNTLLRVNMPTKLVDLVKSCISSVSHCMLTNWVQGKCWTPVKIRGVQISHLLYADDVLLFARTDKKSIMAIKNVLTRFANCSGLSFNSDKSSVWFSLRAPEEDKHSVTHSLGFGAASNPGKYLGVPLGLSRRTSDYRPIMDKVMDKVECWKGKYLSKAGKATLINSVQRSISAIACNSDSNDSDKNSWKLTPTGFSLKTAYDLACKFIPSQSIETGSMRNFKWLWKLPCTPKIKNFVRQLSLNALPCRGTLYSRGPKGLDAIDIDPTNPNDFNELCDWVHFNALKDIVVKYDIAHGVFFIFGIWEIWTARNALIFENIAFDLTAVGKRAIFKAMEFFHLTEESYSLPPMEEIFPGLPLRKVGGS</sequence>
<evidence type="ECO:0000259" key="1">
    <source>
        <dbReference type="PROSITE" id="PS50878"/>
    </source>
</evidence>
<keyword evidence="3" id="KW-1185">Reference proteome</keyword>
<dbReference type="InterPro" id="IPR036691">
    <property type="entry name" value="Endo/exonu/phosph_ase_sf"/>
</dbReference>
<dbReference type="PROSITE" id="PS50878">
    <property type="entry name" value="RT_POL"/>
    <property type="match status" value="1"/>
</dbReference>
<evidence type="ECO:0000313" key="3">
    <source>
        <dbReference type="Proteomes" id="UP000634136"/>
    </source>
</evidence>
<evidence type="ECO:0000313" key="2">
    <source>
        <dbReference type="EMBL" id="KAF7835276.1"/>
    </source>
</evidence>
<accession>A0A835CB13</accession>
<dbReference type="EMBL" id="JAAIUW010000004">
    <property type="protein sequence ID" value="KAF7835276.1"/>
    <property type="molecule type" value="Genomic_DNA"/>
</dbReference>
<reference evidence="2" key="1">
    <citation type="submission" date="2020-09" db="EMBL/GenBank/DDBJ databases">
        <title>Genome-Enabled Discovery of Anthraquinone Biosynthesis in Senna tora.</title>
        <authorList>
            <person name="Kang S.-H."/>
            <person name="Pandey R.P."/>
            <person name="Lee C.-M."/>
            <person name="Sim J.-S."/>
            <person name="Jeong J.-T."/>
            <person name="Choi B.-S."/>
            <person name="Jung M."/>
            <person name="Ginzburg D."/>
            <person name="Zhao K."/>
            <person name="Won S.Y."/>
            <person name="Oh T.-J."/>
            <person name="Yu Y."/>
            <person name="Kim N.-H."/>
            <person name="Lee O.R."/>
            <person name="Lee T.-H."/>
            <person name="Bashyal P."/>
            <person name="Kim T.-S."/>
            <person name="Lee W.-H."/>
            <person name="Kawkins C."/>
            <person name="Kim C.-K."/>
            <person name="Kim J.S."/>
            <person name="Ahn B.O."/>
            <person name="Rhee S.Y."/>
            <person name="Sohng J.K."/>
        </authorList>
    </citation>
    <scope>NUCLEOTIDE SEQUENCE</scope>
    <source>
        <tissue evidence="2">Leaf</tissue>
    </source>
</reference>
<dbReference type="PANTHER" id="PTHR31635">
    <property type="entry name" value="REVERSE TRANSCRIPTASE DOMAIN-CONTAINING PROTEIN-RELATED"/>
    <property type="match status" value="1"/>
</dbReference>
<keyword evidence="2" id="KW-0808">Transferase</keyword>
<proteinExistence type="predicted"/>
<dbReference type="SUPFAM" id="SSF56672">
    <property type="entry name" value="DNA/RNA polymerases"/>
    <property type="match status" value="1"/>
</dbReference>
<protein>
    <submittedName>
        <fullName evidence="2">Reverse transcriptase</fullName>
    </submittedName>
</protein>
<dbReference type="SUPFAM" id="SSF56219">
    <property type="entry name" value="DNase I-like"/>
    <property type="match status" value="1"/>
</dbReference>
<feature type="domain" description="Reverse transcriptase" evidence="1">
    <location>
        <begin position="454"/>
        <end position="697"/>
    </location>
</feature>
<dbReference type="AlphaFoldDB" id="A0A835CB13"/>
<dbReference type="Gene3D" id="3.60.10.10">
    <property type="entry name" value="Endonuclease/exonuclease/phosphatase"/>
    <property type="match status" value="1"/>
</dbReference>
<dbReference type="Proteomes" id="UP000634136">
    <property type="component" value="Unassembled WGS sequence"/>
</dbReference>
<dbReference type="InterPro" id="IPR000477">
    <property type="entry name" value="RT_dom"/>
</dbReference>
<dbReference type="GO" id="GO:0003964">
    <property type="term" value="F:RNA-directed DNA polymerase activity"/>
    <property type="evidence" value="ECO:0007669"/>
    <property type="project" value="UniProtKB-KW"/>
</dbReference>
<dbReference type="InterPro" id="IPR043502">
    <property type="entry name" value="DNA/RNA_pol_sf"/>
</dbReference>
<keyword evidence="2" id="KW-0695">RNA-directed DNA polymerase</keyword>
<dbReference type="OrthoDB" id="1002131at2759"/>
<name>A0A835CB13_9FABA</name>
<dbReference type="CDD" id="cd01650">
    <property type="entry name" value="RT_nLTR_like"/>
    <property type="match status" value="1"/>
</dbReference>
<dbReference type="PANTHER" id="PTHR31635:SF196">
    <property type="entry name" value="REVERSE TRANSCRIPTASE DOMAIN-CONTAINING PROTEIN-RELATED"/>
    <property type="match status" value="1"/>
</dbReference>
<comment type="caution">
    <text evidence="2">The sequence shown here is derived from an EMBL/GenBank/DDBJ whole genome shotgun (WGS) entry which is preliminary data.</text>
</comment>
<gene>
    <name evidence="2" type="ORF">G2W53_010135</name>
</gene>